<dbReference type="InterPro" id="IPR016186">
    <property type="entry name" value="C-type_lectin-like/link_sf"/>
</dbReference>
<keyword evidence="2" id="KW-1015">Disulfide bond</keyword>
<dbReference type="InterPro" id="IPR016187">
    <property type="entry name" value="CTDL_fold"/>
</dbReference>
<protein>
    <submittedName>
        <fullName evidence="7">CD209 antigen-like</fullName>
    </submittedName>
</protein>
<feature type="region of interest" description="Disordered" evidence="3">
    <location>
        <begin position="278"/>
        <end position="334"/>
    </location>
</feature>
<feature type="compositionally biased region" description="Basic and acidic residues" evidence="3">
    <location>
        <begin position="315"/>
        <end position="334"/>
    </location>
</feature>
<keyword evidence="4" id="KW-0812">Transmembrane</keyword>
<evidence type="ECO:0000259" key="5">
    <source>
        <dbReference type="PROSITE" id="PS50041"/>
    </source>
</evidence>
<keyword evidence="4" id="KW-1133">Transmembrane helix</keyword>
<name>A0A8M1KXI1_CLUHA</name>
<sequence>MSSDIVYSNVSFNAKKSKSAFGGDDDSDDIDYTLIDFTTSGDQRRRQNAAHSETVTYSAVKTPQSIASKQLAKREGAESDDGIYSKISHPHRGGFFNQCSAQHNEPPTHSGHVPAVFTAQSDPVAMTMTPVRDDDPCEGHQTFLRPTFLLFLSLLFLSLTVILGVLYSLEERAHTDTMGKYESLQSSHTAVQDQLSLSRRDLSEALGSVRDLNISYGRLTGEKTSLESQLNGLNRSYIRLTEQKILIQNQVNGLNNSYIRLTEQKILIQSQMNGVSRNWTNEKSKNHRLSREKEEKQGELRNIQSQLDQQTLDNKQLKQEQKHAQEELQNTRKGLDEQKTNNVLLFHIKDSIEAELKSQATSFKTTDDVRNWTGKLSSLLQALENGCSFGWDPFGGKCYLFSSENNTWSQSSDACKDKGGHLVIINTTEEWRFLKEKAPGTSDSFYWIGLTDSEEEGKWRWVDNKVVDLSQAHWTSKEPDNWTDENRIPEGEDCARTNAKEGIWQDAFCDNTFKFICEMTAVAKS</sequence>
<evidence type="ECO:0000256" key="3">
    <source>
        <dbReference type="SAM" id="MobiDB-lite"/>
    </source>
</evidence>
<dbReference type="OrthoDB" id="7357196at2759"/>
<keyword evidence="1" id="KW-0430">Lectin</keyword>
<dbReference type="Gene3D" id="3.10.100.10">
    <property type="entry name" value="Mannose-Binding Protein A, subunit A"/>
    <property type="match status" value="1"/>
</dbReference>
<evidence type="ECO:0000256" key="2">
    <source>
        <dbReference type="ARBA" id="ARBA00023157"/>
    </source>
</evidence>
<evidence type="ECO:0000313" key="7">
    <source>
        <dbReference type="RefSeq" id="XP_042566299.1"/>
    </source>
</evidence>
<dbReference type="SMART" id="SM00034">
    <property type="entry name" value="CLECT"/>
    <property type="match status" value="1"/>
</dbReference>
<keyword evidence="6" id="KW-1185">Reference proteome</keyword>
<dbReference type="InterPro" id="IPR033989">
    <property type="entry name" value="CD209-like_CTLD"/>
</dbReference>
<keyword evidence="4" id="KW-0472">Membrane</keyword>
<feature type="transmembrane region" description="Helical" evidence="4">
    <location>
        <begin position="148"/>
        <end position="169"/>
    </location>
</feature>
<dbReference type="KEGG" id="char:116224547"/>
<feature type="compositionally biased region" description="Basic and acidic residues" evidence="3">
    <location>
        <begin position="280"/>
        <end position="299"/>
    </location>
</feature>
<dbReference type="SUPFAM" id="SSF56436">
    <property type="entry name" value="C-type lectin-like"/>
    <property type="match status" value="1"/>
</dbReference>
<evidence type="ECO:0000313" key="6">
    <source>
        <dbReference type="Proteomes" id="UP000515152"/>
    </source>
</evidence>
<reference evidence="7" key="1">
    <citation type="submission" date="2025-08" db="UniProtKB">
        <authorList>
            <consortium name="RefSeq"/>
        </authorList>
    </citation>
    <scope>IDENTIFICATION</scope>
</reference>
<dbReference type="PROSITE" id="PS50041">
    <property type="entry name" value="C_TYPE_LECTIN_2"/>
    <property type="match status" value="1"/>
</dbReference>
<dbReference type="AlphaFoldDB" id="A0A8M1KXI1"/>
<feature type="compositionally biased region" description="Polar residues" evidence="3">
    <location>
        <begin position="302"/>
        <end position="314"/>
    </location>
</feature>
<dbReference type="RefSeq" id="XP_042566299.1">
    <property type="nucleotide sequence ID" value="XM_042710365.1"/>
</dbReference>
<gene>
    <name evidence="7" type="primary">LOC116224547</name>
</gene>
<dbReference type="GeneID" id="116224547"/>
<dbReference type="Proteomes" id="UP000515152">
    <property type="component" value="Chromosome 18"/>
</dbReference>
<proteinExistence type="predicted"/>
<accession>A0A8M1KXI1</accession>
<organism evidence="6 7">
    <name type="scientific">Clupea harengus</name>
    <name type="common">Atlantic herring</name>
    <dbReference type="NCBI Taxonomy" id="7950"/>
    <lineage>
        <taxon>Eukaryota</taxon>
        <taxon>Metazoa</taxon>
        <taxon>Chordata</taxon>
        <taxon>Craniata</taxon>
        <taxon>Vertebrata</taxon>
        <taxon>Euteleostomi</taxon>
        <taxon>Actinopterygii</taxon>
        <taxon>Neopterygii</taxon>
        <taxon>Teleostei</taxon>
        <taxon>Clupei</taxon>
        <taxon>Clupeiformes</taxon>
        <taxon>Clupeoidei</taxon>
        <taxon>Clupeidae</taxon>
        <taxon>Clupea</taxon>
    </lineage>
</organism>
<dbReference type="Pfam" id="PF00059">
    <property type="entry name" value="Lectin_C"/>
    <property type="match status" value="1"/>
</dbReference>
<evidence type="ECO:0000256" key="1">
    <source>
        <dbReference type="ARBA" id="ARBA00022734"/>
    </source>
</evidence>
<dbReference type="CDD" id="cd03590">
    <property type="entry name" value="CLECT_DC-SIGN_like"/>
    <property type="match status" value="1"/>
</dbReference>
<dbReference type="InterPro" id="IPR050111">
    <property type="entry name" value="C-type_lectin/snaclec_domain"/>
</dbReference>
<dbReference type="PANTHER" id="PTHR22803">
    <property type="entry name" value="MANNOSE, PHOSPHOLIPASE, LECTIN RECEPTOR RELATED"/>
    <property type="match status" value="1"/>
</dbReference>
<dbReference type="GO" id="GO:0030246">
    <property type="term" value="F:carbohydrate binding"/>
    <property type="evidence" value="ECO:0007669"/>
    <property type="project" value="UniProtKB-KW"/>
</dbReference>
<evidence type="ECO:0000256" key="4">
    <source>
        <dbReference type="SAM" id="Phobius"/>
    </source>
</evidence>
<dbReference type="InterPro" id="IPR018378">
    <property type="entry name" value="C-type_lectin_CS"/>
</dbReference>
<feature type="domain" description="C-type lectin" evidence="5">
    <location>
        <begin position="394"/>
        <end position="518"/>
    </location>
</feature>
<dbReference type="InterPro" id="IPR001304">
    <property type="entry name" value="C-type_lectin-like"/>
</dbReference>
<dbReference type="PROSITE" id="PS00615">
    <property type="entry name" value="C_TYPE_LECTIN_1"/>
    <property type="match status" value="1"/>
</dbReference>